<keyword evidence="3" id="KW-1185">Reference proteome</keyword>
<proteinExistence type="predicted"/>
<gene>
    <name evidence="2" type="ORF">KFK09_004601</name>
</gene>
<dbReference type="Proteomes" id="UP000829196">
    <property type="component" value="Unassembled WGS sequence"/>
</dbReference>
<dbReference type="AlphaFoldDB" id="A0A8T3C144"/>
<feature type="region of interest" description="Disordered" evidence="1">
    <location>
        <begin position="19"/>
        <end position="46"/>
    </location>
</feature>
<organism evidence="2 3">
    <name type="scientific">Dendrobium nobile</name>
    <name type="common">Orchid</name>
    <dbReference type="NCBI Taxonomy" id="94219"/>
    <lineage>
        <taxon>Eukaryota</taxon>
        <taxon>Viridiplantae</taxon>
        <taxon>Streptophyta</taxon>
        <taxon>Embryophyta</taxon>
        <taxon>Tracheophyta</taxon>
        <taxon>Spermatophyta</taxon>
        <taxon>Magnoliopsida</taxon>
        <taxon>Liliopsida</taxon>
        <taxon>Asparagales</taxon>
        <taxon>Orchidaceae</taxon>
        <taxon>Epidendroideae</taxon>
        <taxon>Malaxideae</taxon>
        <taxon>Dendrobiinae</taxon>
        <taxon>Dendrobium</taxon>
    </lineage>
</organism>
<name>A0A8T3C144_DENNO</name>
<sequence length="64" mass="7217">MISNCQTDYVVVIKASNLPKSPSESNWKKTVKSDDHHPKLTRDGVKTTSDLKTELDVVLGNRQY</sequence>
<comment type="caution">
    <text evidence="2">The sequence shown here is derived from an EMBL/GenBank/DDBJ whole genome shotgun (WGS) entry which is preliminary data.</text>
</comment>
<protein>
    <submittedName>
        <fullName evidence="2">Uncharacterized protein</fullName>
    </submittedName>
</protein>
<evidence type="ECO:0000313" key="3">
    <source>
        <dbReference type="Proteomes" id="UP000829196"/>
    </source>
</evidence>
<reference evidence="2" key="1">
    <citation type="journal article" date="2022" name="Front. Genet.">
        <title>Chromosome-Scale Assembly of the Dendrobium nobile Genome Provides Insights Into the Molecular Mechanism of the Biosynthesis of the Medicinal Active Ingredient of Dendrobium.</title>
        <authorList>
            <person name="Xu Q."/>
            <person name="Niu S.-C."/>
            <person name="Li K.-L."/>
            <person name="Zheng P.-J."/>
            <person name="Zhang X.-J."/>
            <person name="Jia Y."/>
            <person name="Liu Y."/>
            <person name="Niu Y.-X."/>
            <person name="Yu L.-H."/>
            <person name="Chen D.-F."/>
            <person name="Zhang G.-Q."/>
        </authorList>
    </citation>
    <scope>NUCLEOTIDE SEQUENCE</scope>
    <source>
        <tissue evidence="2">Leaf</tissue>
    </source>
</reference>
<evidence type="ECO:0000313" key="2">
    <source>
        <dbReference type="EMBL" id="KAI0525209.1"/>
    </source>
</evidence>
<feature type="compositionally biased region" description="Basic and acidic residues" evidence="1">
    <location>
        <begin position="31"/>
        <end position="46"/>
    </location>
</feature>
<accession>A0A8T3C144</accession>
<dbReference type="EMBL" id="JAGYWB010000004">
    <property type="protein sequence ID" value="KAI0525209.1"/>
    <property type="molecule type" value="Genomic_DNA"/>
</dbReference>
<evidence type="ECO:0000256" key="1">
    <source>
        <dbReference type="SAM" id="MobiDB-lite"/>
    </source>
</evidence>